<protein>
    <submittedName>
        <fullName evidence="1">Uncharacterized protein</fullName>
    </submittedName>
</protein>
<dbReference type="EMBL" id="BQXS01000145">
    <property type="protein sequence ID" value="GKT28090.1"/>
    <property type="molecule type" value="Genomic_DNA"/>
</dbReference>
<keyword evidence="2" id="KW-1185">Reference proteome</keyword>
<accession>A0ABQ5K6C6</accession>
<reference evidence="1" key="1">
    <citation type="submission" date="2022-03" db="EMBL/GenBank/DDBJ databases">
        <title>Draft genome sequence of Aduncisulcus paluster, a free-living microaerophilic Fornicata.</title>
        <authorList>
            <person name="Yuyama I."/>
            <person name="Kume K."/>
            <person name="Tamura T."/>
            <person name="Inagaki Y."/>
            <person name="Hashimoto T."/>
        </authorList>
    </citation>
    <scope>NUCLEOTIDE SEQUENCE</scope>
    <source>
        <strain evidence="1">NY0171</strain>
    </source>
</reference>
<evidence type="ECO:0000313" key="1">
    <source>
        <dbReference type="EMBL" id="GKT28090.1"/>
    </source>
</evidence>
<dbReference type="Proteomes" id="UP001057375">
    <property type="component" value="Unassembled WGS sequence"/>
</dbReference>
<organism evidence="1 2">
    <name type="scientific">Aduncisulcus paluster</name>
    <dbReference type="NCBI Taxonomy" id="2918883"/>
    <lineage>
        <taxon>Eukaryota</taxon>
        <taxon>Metamonada</taxon>
        <taxon>Carpediemonas-like organisms</taxon>
        <taxon>Aduncisulcus</taxon>
    </lineage>
</organism>
<sequence>MRKDDLYKALYFNNLIREDIRSDLAEFKKILIAIQQVKARIISSLLHKGIIPCRFSIIKNVAGDVIEKRITWIPPELSPLLPPLHPGDSAKLLPIYSKYGWIQTQKIHVPKSFISYSLDFRPNPLSIGDESILSSILREYVYKVHKYPSIRALMESCRVIGVVIPPNRILKWLSETIQANTVKGVFIQQRRLIGSKAKVISNRTEVEKLRSDPKFIVLALPEDQLQTSEKRWKDGDFGKEAWSHEEIAIAKTCNTLTGSCGVGCCSHSLGHVLGRGSLSVKNKII</sequence>
<evidence type="ECO:0000313" key="2">
    <source>
        <dbReference type="Proteomes" id="UP001057375"/>
    </source>
</evidence>
<proteinExistence type="predicted"/>
<comment type="caution">
    <text evidence="1">The sequence shown here is derived from an EMBL/GenBank/DDBJ whole genome shotgun (WGS) entry which is preliminary data.</text>
</comment>
<name>A0ABQ5K6C6_9EUKA</name>
<gene>
    <name evidence="1" type="ORF">ADUPG1_000420</name>
</gene>